<dbReference type="OrthoDB" id="8291435at2759"/>
<comment type="caution">
    <text evidence="1">The sequence shown here is derived from an EMBL/GenBank/DDBJ whole genome shotgun (WGS) entry which is preliminary data.</text>
</comment>
<evidence type="ECO:0000313" key="2">
    <source>
        <dbReference type="Proteomes" id="UP000708208"/>
    </source>
</evidence>
<dbReference type="EMBL" id="CAJVCH010010898">
    <property type="protein sequence ID" value="CAG7668512.1"/>
    <property type="molecule type" value="Genomic_DNA"/>
</dbReference>
<dbReference type="Proteomes" id="UP000708208">
    <property type="component" value="Unassembled WGS sequence"/>
</dbReference>
<organism evidence="1 2">
    <name type="scientific">Allacma fusca</name>
    <dbReference type="NCBI Taxonomy" id="39272"/>
    <lineage>
        <taxon>Eukaryota</taxon>
        <taxon>Metazoa</taxon>
        <taxon>Ecdysozoa</taxon>
        <taxon>Arthropoda</taxon>
        <taxon>Hexapoda</taxon>
        <taxon>Collembola</taxon>
        <taxon>Symphypleona</taxon>
        <taxon>Sminthuridae</taxon>
        <taxon>Allacma</taxon>
    </lineage>
</organism>
<gene>
    <name evidence="1" type="ORF">AFUS01_LOCUS1913</name>
</gene>
<accession>A0A8J2NJV4</accession>
<evidence type="ECO:0000313" key="1">
    <source>
        <dbReference type="EMBL" id="CAG7668512.1"/>
    </source>
</evidence>
<keyword evidence="2" id="KW-1185">Reference proteome</keyword>
<name>A0A8J2NJV4_9HEXA</name>
<reference evidence="1" key="1">
    <citation type="submission" date="2021-06" db="EMBL/GenBank/DDBJ databases">
        <authorList>
            <person name="Hodson N. C."/>
            <person name="Mongue J. A."/>
            <person name="Jaron S. K."/>
        </authorList>
    </citation>
    <scope>NUCLEOTIDE SEQUENCE</scope>
</reference>
<proteinExistence type="predicted"/>
<sequence length="185" mass="21466">MPSNEVYTLVRGPKALNHLSDITMWSIMDDPFTTPQQKFSQIYKKIDTTRYQDFSNQAFSVTFKATKPVGVTSLGFYGPYATSSAVYRLKFNVYEVADLSSAKSRRLMTSVDRTIEAYQDRLFYIDFDEPLRCPEKTWIRIEFMLNGPATSLCRKIYPDYRQPGGLIFDFYSSSKQMPEIKYVLL</sequence>
<protein>
    <submittedName>
        <fullName evidence="1">Uncharacterized protein</fullName>
    </submittedName>
</protein>
<dbReference type="AlphaFoldDB" id="A0A8J2NJV4"/>